<proteinExistence type="predicted"/>
<evidence type="ECO:0000259" key="1">
    <source>
        <dbReference type="Pfam" id="PF04296"/>
    </source>
</evidence>
<dbReference type="PANTHER" id="PTHR34215">
    <property type="entry name" value="BLL0784 PROTEIN"/>
    <property type="match status" value="1"/>
</dbReference>
<evidence type="ECO:0000313" key="2">
    <source>
        <dbReference type="EMBL" id="AXK82188.1"/>
    </source>
</evidence>
<evidence type="ECO:0000313" key="3">
    <source>
        <dbReference type="Proteomes" id="UP000254889"/>
    </source>
</evidence>
<accession>A0A345ZZ41</accession>
<dbReference type="InterPro" id="IPR007393">
    <property type="entry name" value="YlxR_dom"/>
</dbReference>
<reference evidence="2 3" key="1">
    <citation type="submission" date="2018-07" db="EMBL/GenBank/DDBJ databases">
        <authorList>
            <person name="Quirk P.G."/>
            <person name="Krulwich T.A."/>
        </authorList>
    </citation>
    <scope>NUCLEOTIDE SEQUENCE [LARGE SCALE GENOMIC DNA]</scope>
    <source>
        <strain evidence="2 3">CC-BB4</strain>
    </source>
</reference>
<dbReference type="EMBL" id="CP031417">
    <property type="protein sequence ID" value="AXK82188.1"/>
    <property type="molecule type" value="Genomic_DNA"/>
</dbReference>
<gene>
    <name evidence="2" type="ORF">DW352_17640</name>
</gene>
<protein>
    <submittedName>
        <fullName evidence="2">RNA-binding protein</fullName>
    </submittedName>
</protein>
<dbReference type="Gene3D" id="3.30.1330.30">
    <property type="match status" value="1"/>
</dbReference>
<dbReference type="InterPro" id="IPR035931">
    <property type="entry name" value="YlxR-like_sf"/>
</dbReference>
<dbReference type="SUPFAM" id="SSF55315">
    <property type="entry name" value="L30e-like"/>
    <property type="match status" value="1"/>
</dbReference>
<dbReference type="NCBIfam" id="NF006622">
    <property type="entry name" value="PRK09190.1"/>
    <property type="match status" value="1"/>
</dbReference>
<dbReference type="Proteomes" id="UP000254889">
    <property type="component" value="Chromosome"/>
</dbReference>
<sequence>MLATEPRVTTQEDELDRGATTVAPGTQRTCALTRKEQPVSEMIRFVVGPGDTVVADVKRKLPGRGLWITATRKSLTEAVKRNVFARGFKRNVKVATDLPAQTEAMLERAALDALAVAGKAGLAIAGFAKVEAALARNEAVALLHASDGAADGKRKLDGALRRIREETDGIAREIALVGEFSGVQLDLALNRPNVVHAALLAGPGSETFLARVSRLVRYRTGQSPEAVSAHAPTDGA</sequence>
<dbReference type="Gene3D" id="3.30.1230.10">
    <property type="entry name" value="YlxR-like"/>
    <property type="match status" value="1"/>
</dbReference>
<dbReference type="Pfam" id="PF04296">
    <property type="entry name" value="YlxR"/>
    <property type="match status" value="1"/>
</dbReference>
<dbReference type="OrthoDB" id="9799836at2"/>
<dbReference type="InterPro" id="IPR029064">
    <property type="entry name" value="Ribosomal_eL30-like_sf"/>
</dbReference>
<organism evidence="2 3">
    <name type="scientific">Pseudolabrys taiwanensis</name>
    <dbReference type="NCBI Taxonomy" id="331696"/>
    <lineage>
        <taxon>Bacteria</taxon>
        <taxon>Pseudomonadati</taxon>
        <taxon>Pseudomonadota</taxon>
        <taxon>Alphaproteobacteria</taxon>
        <taxon>Hyphomicrobiales</taxon>
        <taxon>Xanthobacteraceae</taxon>
        <taxon>Pseudolabrys</taxon>
    </lineage>
</organism>
<dbReference type="KEGG" id="ptaw:DW352_17640"/>
<keyword evidence="3" id="KW-1185">Reference proteome</keyword>
<dbReference type="CDD" id="cd00279">
    <property type="entry name" value="YlxR"/>
    <property type="match status" value="1"/>
</dbReference>
<dbReference type="InterPro" id="IPR037465">
    <property type="entry name" value="YlxR"/>
</dbReference>
<dbReference type="SUPFAM" id="SSF64376">
    <property type="entry name" value="YlxR-like"/>
    <property type="match status" value="1"/>
</dbReference>
<feature type="domain" description="YlxR" evidence="1">
    <location>
        <begin position="28"/>
        <end position="96"/>
    </location>
</feature>
<dbReference type="PANTHER" id="PTHR34215:SF1">
    <property type="entry name" value="YLXR DOMAIN-CONTAINING PROTEIN"/>
    <property type="match status" value="1"/>
</dbReference>
<dbReference type="RefSeq" id="WP_115692567.1">
    <property type="nucleotide sequence ID" value="NZ_CP031417.1"/>
</dbReference>
<name>A0A345ZZ41_9HYPH</name>
<dbReference type="AlphaFoldDB" id="A0A345ZZ41"/>